<dbReference type="PANTHER" id="PTHR46696:SF4">
    <property type="entry name" value="BIOTIN BIOSYNTHESIS CYTOCHROME P450"/>
    <property type="match status" value="1"/>
</dbReference>
<reference evidence="4" key="1">
    <citation type="journal article" date="2019" name="Int. J. Syst. Evol. Microbiol.">
        <title>The Global Catalogue of Microorganisms (GCM) 10K type strain sequencing project: providing services to taxonomists for standard genome sequencing and annotation.</title>
        <authorList>
            <consortium name="The Broad Institute Genomics Platform"/>
            <consortium name="The Broad Institute Genome Sequencing Center for Infectious Disease"/>
            <person name="Wu L."/>
            <person name="Ma J."/>
        </authorList>
    </citation>
    <scope>NUCLEOTIDE SEQUENCE [LARGE SCALE GENOMIC DNA]</scope>
    <source>
        <strain evidence="4">JCM 17138</strain>
    </source>
</reference>
<comment type="similarity">
    <text evidence="1 2">Belongs to the cytochrome P450 family.</text>
</comment>
<accession>A0ABP7JEE9</accession>
<keyword evidence="2" id="KW-0408">Iron</keyword>
<evidence type="ECO:0000313" key="4">
    <source>
        <dbReference type="Proteomes" id="UP001501009"/>
    </source>
</evidence>
<keyword evidence="4" id="KW-1185">Reference proteome</keyword>
<dbReference type="Proteomes" id="UP001501009">
    <property type="component" value="Unassembled WGS sequence"/>
</dbReference>
<keyword evidence="2" id="KW-0349">Heme</keyword>
<protein>
    <submittedName>
        <fullName evidence="3">Cytochrome P450</fullName>
    </submittedName>
</protein>
<organism evidence="3 4">
    <name type="scientific">Streptomyces coacervatus</name>
    <dbReference type="NCBI Taxonomy" id="647381"/>
    <lineage>
        <taxon>Bacteria</taxon>
        <taxon>Bacillati</taxon>
        <taxon>Actinomycetota</taxon>
        <taxon>Actinomycetes</taxon>
        <taxon>Kitasatosporales</taxon>
        <taxon>Streptomycetaceae</taxon>
        <taxon>Streptomyces</taxon>
    </lineage>
</organism>
<name>A0ABP7JEE9_9ACTN</name>
<comment type="caution">
    <text evidence="3">The sequence shown here is derived from an EMBL/GenBank/DDBJ whole genome shotgun (WGS) entry which is preliminary data.</text>
</comment>
<dbReference type="InterPro" id="IPR036396">
    <property type="entry name" value="Cyt_P450_sf"/>
</dbReference>
<evidence type="ECO:0000256" key="2">
    <source>
        <dbReference type="RuleBase" id="RU000461"/>
    </source>
</evidence>
<dbReference type="PANTHER" id="PTHR46696">
    <property type="entry name" value="P450, PUTATIVE (EUROFUNG)-RELATED"/>
    <property type="match status" value="1"/>
</dbReference>
<dbReference type="InterPro" id="IPR017972">
    <property type="entry name" value="Cyt_P450_CS"/>
</dbReference>
<keyword evidence="2" id="KW-0479">Metal-binding</keyword>
<evidence type="ECO:0000313" key="3">
    <source>
        <dbReference type="EMBL" id="GAA3841122.1"/>
    </source>
</evidence>
<dbReference type="PROSITE" id="PS00086">
    <property type="entry name" value="CYTOCHROME_P450"/>
    <property type="match status" value="1"/>
</dbReference>
<dbReference type="Pfam" id="PF00067">
    <property type="entry name" value="p450"/>
    <property type="match status" value="1"/>
</dbReference>
<dbReference type="RefSeq" id="WP_275768921.1">
    <property type="nucleotide sequence ID" value="NZ_BAABDE010000039.1"/>
</dbReference>
<proteinExistence type="inferred from homology"/>
<dbReference type="InterPro" id="IPR001128">
    <property type="entry name" value="Cyt_P450"/>
</dbReference>
<dbReference type="SUPFAM" id="SSF48264">
    <property type="entry name" value="Cytochrome P450"/>
    <property type="match status" value="1"/>
</dbReference>
<dbReference type="EMBL" id="BAABDE010000039">
    <property type="protein sequence ID" value="GAA3841122.1"/>
    <property type="molecule type" value="Genomic_DNA"/>
</dbReference>
<sequence length="394" mass="42937">MSSHDSTGHAGPEVSYCPYPQYAQLREQGVAFVEEANAFMVTRADDIDAVLRDVETFSSLDALGLPPIEPGNEPARTGFYLITSDPPEHTGRRRLAARAFTSRRIAPFEPQIRAMSTELIEGLRGRDEVDFVADFAVKLPIAVIATVLGVPEADTAEMRRLSEKVLAFLTYSPDLQGFIQACEEFGALLAPALEAAAGVEEETTILHTIAASGLDAEDATRFVLELLFAGNVTTADAISSGARLLAEDPPLADQLRQDPSRLAPFLEELLRLESPVQGLYRTATRDTELGGTPIPAGARLLVSFGAGNRDAKLAERPDEIDLDRVSPHAHLAFGRGEHTCLGHALARLEARTALEVLLRTVPRFELAIPPERLDYQPGLNVRHLQSLPLRLHWS</sequence>
<dbReference type="PRINTS" id="PR00359">
    <property type="entry name" value="BP450"/>
</dbReference>
<dbReference type="Gene3D" id="1.10.630.10">
    <property type="entry name" value="Cytochrome P450"/>
    <property type="match status" value="1"/>
</dbReference>
<keyword evidence="2" id="KW-0503">Monooxygenase</keyword>
<dbReference type="PRINTS" id="PR00385">
    <property type="entry name" value="P450"/>
</dbReference>
<keyword evidence="2" id="KW-0560">Oxidoreductase</keyword>
<evidence type="ECO:0000256" key="1">
    <source>
        <dbReference type="ARBA" id="ARBA00010617"/>
    </source>
</evidence>
<gene>
    <name evidence="3" type="ORF">GCM10022403_086700</name>
</gene>
<dbReference type="InterPro" id="IPR002397">
    <property type="entry name" value="Cyt_P450_B"/>
</dbReference>